<organism evidence="2">
    <name type="scientific">Pandoravirus neocaledonia</name>
    <dbReference type="NCBI Taxonomy" id="2107708"/>
    <lineage>
        <taxon>Viruses</taxon>
        <taxon>Pandoravirus</taxon>
    </lineage>
</organism>
<proteinExistence type="predicted"/>
<gene>
    <name evidence="2" type="ORF">pneo_cds_505</name>
</gene>
<evidence type="ECO:0000256" key="1">
    <source>
        <dbReference type="SAM" id="MobiDB-lite"/>
    </source>
</evidence>
<accession>A0A2U7UCJ0</accession>
<dbReference type="RefSeq" id="YP_009482115.1">
    <property type="nucleotide sequence ID" value="NC_037666.1"/>
</dbReference>
<dbReference type="Proteomes" id="UP000249287">
    <property type="component" value="Segment"/>
</dbReference>
<dbReference type="KEGG" id="vg:36842825"/>
<dbReference type="GeneID" id="36842825"/>
<evidence type="ECO:0000313" key="2">
    <source>
        <dbReference type="EMBL" id="AVK76112.1"/>
    </source>
</evidence>
<protein>
    <submittedName>
        <fullName evidence="2">Uncharacterized protein</fullName>
    </submittedName>
</protein>
<dbReference type="EMBL" id="MG011690">
    <property type="protein sequence ID" value="AVK76112.1"/>
    <property type="molecule type" value="Genomic_DNA"/>
</dbReference>
<feature type="compositionally biased region" description="Polar residues" evidence="1">
    <location>
        <begin position="52"/>
        <end position="62"/>
    </location>
</feature>
<name>A0A2U7UCJ0_9VIRU</name>
<feature type="region of interest" description="Disordered" evidence="1">
    <location>
        <begin position="52"/>
        <end position="100"/>
    </location>
</feature>
<sequence length="139" mass="15210">MQKRPRSSAYTKALHVAALASHRALCDFFSPLHSVDLSARWRAWCATAPNRASNGWQTSTESGCGPPTASAPDELNKEREHRTAIRAQPSPDIAQSQAWLGEDPIETVSAQCRHHCKHWPLRLSFAGSGGSATEYVMNA</sequence>
<reference evidence="2" key="1">
    <citation type="journal article" date="2018" name="Nat. Commun.">
        <title>Diversity and evolution of the emerging Pandoraviridae family.</title>
        <authorList>
            <person name="Legendre M."/>
            <person name="Fabre E."/>
            <person name="Poirot O."/>
            <person name="Jeudy S."/>
            <person name="Lartigue A."/>
            <person name="Alempic J.M."/>
            <person name="Beucher L."/>
            <person name="Philippe N."/>
            <person name="Bertaux L."/>
            <person name="Christo-Foroux E."/>
            <person name="Labadie K."/>
            <person name="Coute Y."/>
            <person name="Abergel C."/>
            <person name="Claverie J.M."/>
        </authorList>
    </citation>
    <scope>NUCLEOTIDE SEQUENCE [LARGE SCALE GENOMIC DNA]</scope>
    <source>
        <strain evidence="2">Neocaledonia</strain>
    </source>
</reference>
<feature type="compositionally biased region" description="Basic and acidic residues" evidence="1">
    <location>
        <begin position="74"/>
        <end position="83"/>
    </location>
</feature>